<dbReference type="SMART" id="SM00564">
    <property type="entry name" value="PQQ"/>
    <property type="match status" value="5"/>
</dbReference>
<evidence type="ECO:0000313" key="3">
    <source>
        <dbReference type="Proteomes" id="UP000198607"/>
    </source>
</evidence>
<dbReference type="PANTHER" id="PTHR34512">
    <property type="entry name" value="CELL SURFACE PROTEIN"/>
    <property type="match status" value="1"/>
</dbReference>
<dbReference type="InterPro" id="IPR002372">
    <property type="entry name" value="PQQ_rpt_dom"/>
</dbReference>
<dbReference type="Pfam" id="PF13360">
    <property type="entry name" value="PQQ_2"/>
    <property type="match status" value="1"/>
</dbReference>
<dbReference type="STRING" id="83767.SAMN05660652_01014"/>
<dbReference type="RefSeq" id="WP_091934634.1">
    <property type="nucleotide sequence ID" value="NZ_FNCY01000002.1"/>
</dbReference>
<sequence>MTIAKAPTIAAPTQSAWDEAKVAIHDVRLSDEWAALRRQIYRRALRMADNAVFDFRLLLSDARNIEMAGRLMWQIIKPFAPQVLVGPGFGAASLLTGTALAALADGTSLSILMVRDKRKAHHQKKWVEGQRQPDGSRAVVIDDFMEGGSALPLVEKALKSDGHVLAIQAIGVFFDMWQPLGSRQISTGRYPVVSLFRRHEIGLSRDCFDAAPPLMKGGCPDFVDQPRWWRYDLNDKTAHPRKCVPVIADDAVFVADDHARVWRHHAGDGAIEWRYDSLADPAKGIVQQLQYADGSLVFGCYDGTVTRLDAASGDIVWRWRQDSSVHATPELDLPRGRLFINTEQWNDGRPFGRLIAMDWRSGRLLWSRDHAWWPPGSPVYDAAQNIVIATCNDQSVLCVDADTGSLRWKRKTQGMVRGKPAVAEGRAYLATEQGRLHCLDLATGETVWQTRYGRPNAHQFTQLRDDVVLTVDGKWHGTAFDAQTGEIRWITRLRSPACWNPVRCGEHWLLLSQGGHLAVFDPVRELKLWEGAIGGRYHQPPAVGTTGYGTLLAAASNNEGLKVFDIHPYYHLRSPTAALLKRPSADLQKEAPA</sequence>
<evidence type="ECO:0000313" key="2">
    <source>
        <dbReference type="EMBL" id="SDG96178.1"/>
    </source>
</evidence>
<dbReference type="InterPro" id="IPR018391">
    <property type="entry name" value="PQQ_b-propeller_rpt"/>
</dbReference>
<name>A0A1G7YHY9_9RHOO</name>
<dbReference type="EMBL" id="FNCY01000002">
    <property type="protein sequence ID" value="SDG96178.1"/>
    <property type="molecule type" value="Genomic_DNA"/>
</dbReference>
<protein>
    <submittedName>
        <fullName evidence="2">Outer membrane protein assembly factor BamB, contains PQQ-like beta-propeller repeat</fullName>
    </submittedName>
</protein>
<dbReference type="Gene3D" id="3.40.50.2020">
    <property type="match status" value="1"/>
</dbReference>
<dbReference type="PANTHER" id="PTHR34512:SF30">
    <property type="entry name" value="OUTER MEMBRANE PROTEIN ASSEMBLY FACTOR BAMB"/>
    <property type="match status" value="1"/>
</dbReference>
<dbReference type="SUPFAM" id="SSF50998">
    <property type="entry name" value="Quinoprotein alcohol dehydrogenase-like"/>
    <property type="match status" value="1"/>
</dbReference>
<proteinExistence type="predicted"/>
<dbReference type="InterPro" id="IPR015943">
    <property type="entry name" value="WD40/YVTN_repeat-like_dom_sf"/>
</dbReference>
<reference evidence="2 3" key="1">
    <citation type="submission" date="2016-10" db="EMBL/GenBank/DDBJ databases">
        <authorList>
            <person name="de Groot N.N."/>
        </authorList>
    </citation>
    <scope>NUCLEOTIDE SEQUENCE [LARGE SCALE GENOMIC DNA]</scope>
    <source>
        <strain evidence="2 3">DSM 5885</strain>
    </source>
</reference>
<feature type="domain" description="Pyrrolo-quinoline quinone repeat" evidence="1">
    <location>
        <begin position="228"/>
        <end position="450"/>
    </location>
</feature>
<keyword evidence="3" id="KW-1185">Reference proteome</keyword>
<evidence type="ECO:0000259" key="1">
    <source>
        <dbReference type="Pfam" id="PF13360"/>
    </source>
</evidence>
<dbReference type="OrthoDB" id="9794322at2"/>
<dbReference type="InterPro" id="IPR011047">
    <property type="entry name" value="Quinoprotein_ADH-like_sf"/>
</dbReference>
<dbReference type="InterPro" id="IPR029057">
    <property type="entry name" value="PRTase-like"/>
</dbReference>
<dbReference type="AlphaFoldDB" id="A0A1G7YHY9"/>
<accession>A0A1G7YHY9</accession>
<dbReference type="Proteomes" id="UP000198607">
    <property type="component" value="Unassembled WGS sequence"/>
</dbReference>
<gene>
    <name evidence="2" type="ORF">SAMN05660652_01014</name>
</gene>
<dbReference type="SUPFAM" id="SSF53271">
    <property type="entry name" value="PRTase-like"/>
    <property type="match status" value="1"/>
</dbReference>
<organism evidence="2 3">
    <name type="scientific">Propionivibrio dicarboxylicus</name>
    <dbReference type="NCBI Taxonomy" id="83767"/>
    <lineage>
        <taxon>Bacteria</taxon>
        <taxon>Pseudomonadati</taxon>
        <taxon>Pseudomonadota</taxon>
        <taxon>Betaproteobacteria</taxon>
        <taxon>Rhodocyclales</taxon>
        <taxon>Rhodocyclaceae</taxon>
        <taxon>Propionivibrio</taxon>
    </lineage>
</organism>
<dbReference type="Gene3D" id="2.130.10.10">
    <property type="entry name" value="YVTN repeat-like/Quinoprotein amine dehydrogenase"/>
    <property type="match status" value="2"/>
</dbReference>